<comment type="caution">
    <text evidence="1">The sequence shown here is derived from an EMBL/GenBank/DDBJ whole genome shotgun (WGS) entry which is preliminary data.</text>
</comment>
<keyword evidence="2" id="KW-1185">Reference proteome</keyword>
<organism evidence="1 2">
    <name type="scientific">Lentilactobacillus kosonis</name>
    <dbReference type="NCBI Taxonomy" id="2810561"/>
    <lineage>
        <taxon>Bacteria</taxon>
        <taxon>Bacillati</taxon>
        <taxon>Bacillota</taxon>
        <taxon>Bacilli</taxon>
        <taxon>Lactobacillales</taxon>
        <taxon>Lactobacillaceae</taxon>
        <taxon>Lentilactobacillus</taxon>
    </lineage>
</organism>
<evidence type="ECO:0000313" key="1">
    <source>
        <dbReference type="EMBL" id="GAY74340.1"/>
    </source>
</evidence>
<dbReference type="AlphaFoldDB" id="A0A401FPM6"/>
<dbReference type="Proteomes" id="UP000286974">
    <property type="component" value="Unassembled WGS sequence"/>
</dbReference>
<dbReference type="OrthoDB" id="9760250at2"/>
<dbReference type="RefSeq" id="WP_160114487.1">
    <property type="nucleotide sequence ID" value="NZ_BEXA01000009.1"/>
</dbReference>
<dbReference type="EMBL" id="BEXA01000009">
    <property type="protein sequence ID" value="GAY74340.1"/>
    <property type="molecule type" value="Genomic_DNA"/>
</dbReference>
<gene>
    <name evidence="1" type="ORF">NBRC111893_2486</name>
</gene>
<evidence type="ECO:0000313" key="2">
    <source>
        <dbReference type="Proteomes" id="UP000286974"/>
    </source>
</evidence>
<sequence length="86" mass="10177">MYVGFDASQYSDDTSLAFVFPYEQDGRQMYHIYQHSFIPTSRTQQSINIKENQDGIPYREEEKRGLRRFRTQWVVTLIILTCTTGC</sequence>
<reference evidence="1 2" key="1">
    <citation type="submission" date="2017-11" db="EMBL/GenBank/DDBJ databases">
        <title>Draft Genome Sequence of Lactobacillus curieae NBRC 111893 isolated from Koso, a Japanese sugar-Vegetable Fermented Beverage.</title>
        <authorList>
            <person name="Chiou T.Y."/>
            <person name="Oshima K."/>
            <person name="Suda W."/>
            <person name="Hattori M."/>
            <person name="Takahashi T."/>
        </authorList>
    </citation>
    <scope>NUCLEOTIDE SEQUENCE [LARGE SCALE GENOMIC DNA]</scope>
    <source>
        <strain evidence="1 2">NBRC111893</strain>
    </source>
</reference>
<accession>A0A401FPM6</accession>
<protein>
    <submittedName>
        <fullName evidence="1">Phage terminase, large subunit</fullName>
    </submittedName>
</protein>
<proteinExistence type="predicted"/>
<name>A0A401FPM6_9LACO</name>